<dbReference type="InterPro" id="IPR003591">
    <property type="entry name" value="Leu-rich_rpt_typical-subtyp"/>
</dbReference>
<dbReference type="InterPro" id="IPR032675">
    <property type="entry name" value="LRR_dom_sf"/>
</dbReference>
<feature type="chain" id="PRO_5034832640" evidence="4">
    <location>
        <begin position="24"/>
        <end position="228"/>
    </location>
</feature>
<evidence type="ECO:0000256" key="4">
    <source>
        <dbReference type="SAM" id="SignalP"/>
    </source>
</evidence>
<dbReference type="PANTHER" id="PTHR45842">
    <property type="entry name" value="SYNAPTIC ADHESION-LIKE MOLECULE SALM"/>
    <property type="match status" value="1"/>
</dbReference>
<reference evidence="5" key="1">
    <citation type="submission" date="2025-08" db="UniProtKB">
        <authorList>
            <consortium name="Ensembl"/>
        </authorList>
    </citation>
    <scope>IDENTIFICATION</scope>
</reference>
<dbReference type="Gene3D" id="3.80.10.10">
    <property type="entry name" value="Ribonuclease Inhibitor"/>
    <property type="match status" value="1"/>
</dbReference>
<name>A0A8D2PUA9_ZOSLA</name>
<evidence type="ECO:0000256" key="1">
    <source>
        <dbReference type="ARBA" id="ARBA00022614"/>
    </source>
</evidence>
<reference evidence="5" key="2">
    <citation type="submission" date="2025-09" db="UniProtKB">
        <authorList>
            <consortium name="Ensembl"/>
        </authorList>
    </citation>
    <scope>IDENTIFICATION</scope>
</reference>
<evidence type="ECO:0000256" key="2">
    <source>
        <dbReference type="ARBA" id="ARBA00022729"/>
    </source>
</evidence>
<evidence type="ECO:0000256" key="3">
    <source>
        <dbReference type="ARBA" id="ARBA00022737"/>
    </source>
</evidence>
<keyword evidence="2 4" id="KW-0732">Signal</keyword>
<dbReference type="InterPro" id="IPR001611">
    <property type="entry name" value="Leu-rich_rpt"/>
</dbReference>
<dbReference type="GO" id="GO:0016020">
    <property type="term" value="C:membrane"/>
    <property type="evidence" value="ECO:0007669"/>
    <property type="project" value="UniProtKB-SubCell"/>
</dbReference>
<keyword evidence="1" id="KW-0433">Leucine-rich repeat</keyword>
<dbReference type="Pfam" id="PF13855">
    <property type="entry name" value="LRR_8"/>
    <property type="match status" value="1"/>
</dbReference>
<dbReference type="Proteomes" id="UP000694401">
    <property type="component" value="Unassembled WGS sequence"/>
</dbReference>
<dbReference type="AlphaFoldDB" id="A0A8D2PUA9"/>
<dbReference type="PANTHER" id="PTHR45842:SF22">
    <property type="entry name" value="INSULIN-LIKE GROWTH FACTOR-BINDING PROTEIN COMPLEX ACID LABILE SUBUNIT ISOFORM X1"/>
    <property type="match status" value="1"/>
</dbReference>
<keyword evidence="6" id="KW-1185">Reference proteome</keyword>
<dbReference type="FunFam" id="3.80.10.10:FF:000732">
    <property type="entry name" value="GD11101"/>
    <property type="match status" value="1"/>
</dbReference>
<accession>A0A8D2PUA9</accession>
<keyword evidence="3" id="KW-0677">Repeat</keyword>
<dbReference type="PROSITE" id="PS51450">
    <property type="entry name" value="LRR"/>
    <property type="match status" value="3"/>
</dbReference>
<organism evidence="5 6">
    <name type="scientific">Zosterops lateralis melanops</name>
    <dbReference type="NCBI Taxonomy" id="1220523"/>
    <lineage>
        <taxon>Eukaryota</taxon>
        <taxon>Metazoa</taxon>
        <taxon>Chordata</taxon>
        <taxon>Craniata</taxon>
        <taxon>Vertebrata</taxon>
        <taxon>Euteleostomi</taxon>
        <taxon>Archelosauria</taxon>
        <taxon>Archosauria</taxon>
        <taxon>Dinosauria</taxon>
        <taxon>Saurischia</taxon>
        <taxon>Theropoda</taxon>
        <taxon>Coelurosauria</taxon>
        <taxon>Aves</taxon>
        <taxon>Neognathae</taxon>
        <taxon>Neoaves</taxon>
        <taxon>Telluraves</taxon>
        <taxon>Australaves</taxon>
        <taxon>Passeriformes</taxon>
        <taxon>Sylvioidea</taxon>
        <taxon>Zosteropidae</taxon>
        <taxon>Zosterops</taxon>
    </lineage>
</organism>
<evidence type="ECO:0000313" key="6">
    <source>
        <dbReference type="Proteomes" id="UP000694401"/>
    </source>
</evidence>
<dbReference type="InterPro" id="IPR050467">
    <property type="entry name" value="LRFN"/>
</dbReference>
<sequence length="228" mass="24700">MQVPALTLVILLALLSPTQPCLSEMNKVKDLLEVNCTGQALSAVPPDLPADTGILLLSDNCLESLSTTAFLPLSQLEDIDLANNGLVALHTGALLLSLKELTLSHNALVTLPILEGLPALTHLAVAHNSLETLAPGAFRTVSQLQNLDLRGNKMRQLPPEAFAGLRALRELDLSDNLLKELPKELLQDLQKLETLWLSGNQLKTLPTDFFPKGRLFMYSCGSASYALF</sequence>
<evidence type="ECO:0000313" key="5">
    <source>
        <dbReference type="Ensembl" id="ENSZLMP00000017109.1"/>
    </source>
</evidence>
<feature type="signal peptide" evidence="4">
    <location>
        <begin position="1"/>
        <end position="23"/>
    </location>
</feature>
<dbReference type="Ensembl" id="ENSZLMT00000017592.1">
    <property type="protein sequence ID" value="ENSZLMP00000017109.1"/>
    <property type="gene ID" value="ENSZLMG00000011887.1"/>
</dbReference>
<protein>
    <submittedName>
        <fullName evidence="5">Uncharacterized protein</fullName>
    </submittedName>
</protein>
<dbReference type="SUPFAM" id="SSF52058">
    <property type="entry name" value="L domain-like"/>
    <property type="match status" value="1"/>
</dbReference>
<dbReference type="Pfam" id="PF00560">
    <property type="entry name" value="LRR_1"/>
    <property type="match status" value="1"/>
</dbReference>
<proteinExistence type="predicted"/>
<dbReference type="SMART" id="SM00369">
    <property type="entry name" value="LRR_TYP"/>
    <property type="match status" value="6"/>
</dbReference>